<dbReference type="GO" id="GO:0008476">
    <property type="term" value="F:protein-tyrosine sulfotransferase activity"/>
    <property type="evidence" value="ECO:0007669"/>
    <property type="project" value="UniProtKB-EC"/>
</dbReference>
<keyword evidence="7" id="KW-1185">Reference proteome</keyword>
<dbReference type="InterPro" id="IPR027417">
    <property type="entry name" value="P-loop_NTPase"/>
</dbReference>
<dbReference type="Gene3D" id="3.40.50.300">
    <property type="entry name" value="P-loop containing nucleotide triphosphate hydrolases"/>
    <property type="match status" value="1"/>
</dbReference>
<evidence type="ECO:0000256" key="2">
    <source>
        <dbReference type="ARBA" id="ARBA00013262"/>
    </source>
</evidence>
<evidence type="ECO:0000256" key="5">
    <source>
        <dbReference type="RuleBase" id="RU365018"/>
    </source>
</evidence>
<name>A0A2G5UMG9_9PELO</name>
<evidence type="ECO:0000256" key="1">
    <source>
        <dbReference type="ARBA" id="ARBA00009988"/>
    </source>
</evidence>
<dbReference type="Proteomes" id="UP000230233">
    <property type="component" value="Chromosome III"/>
</dbReference>
<dbReference type="PANTHER" id="PTHR12788">
    <property type="entry name" value="PROTEIN-TYROSINE SULFOTRANSFERASE 2"/>
    <property type="match status" value="1"/>
</dbReference>
<dbReference type="EMBL" id="PDUG01000003">
    <property type="protein sequence ID" value="PIC40727.1"/>
    <property type="molecule type" value="Genomic_DNA"/>
</dbReference>
<evidence type="ECO:0000313" key="6">
    <source>
        <dbReference type="EMBL" id="PIC40727.1"/>
    </source>
</evidence>
<reference evidence="7" key="1">
    <citation type="submission" date="2017-10" db="EMBL/GenBank/DDBJ databases">
        <title>Rapid genome shrinkage in a self-fertile nematode reveals novel sperm competition proteins.</title>
        <authorList>
            <person name="Yin D."/>
            <person name="Schwarz E.M."/>
            <person name="Thomas C.G."/>
            <person name="Felde R.L."/>
            <person name="Korf I.F."/>
            <person name="Cutter A.D."/>
            <person name="Schartner C.M."/>
            <person name="Ralston E.J."/>
            <person name="Meyer B.J."/>
            <person name="Haag E.S."/>
        </authorList>
    </citation>
    <scope>NUCLEOTIDE SEQUENCE [LARGE SCALE GENOMIC DNA]</scope>
    <source>
        <strain evidence="7">JU1422</strain>
    </source>
</reference>
<organism evidence="6 7">
    <name type="scientific">Caenorhabditis nigoni</name>
    <dbReference type="NCBI Taxonomy" id="1611254"/>
    <lineage>
        <taxon>Eukaryota</taxon>
        <taxon>Metazoa</taxon>
        <taxon>Ecdysozoa</taxon>
        <taxon>Nematoda</taxon>
        <taxon>Chromadorea</taxon>
        <taxon>Rhabditida</taxon>
        <taxon>Rhabditina</taxon>
        <taxon>Rhabditomorpha</taxon>
        <taxon>Rhabditoidea</taxon>
        <taxon>Rhabditidae</taxon>
        <taxon>Peloderinae</taxon>
        <taxon>Caenorhabditis</taxon>
    </lineage>
</organism>
<sequence length="120" mass="13538">MLFFSIKCKQLQRQLETVNLSQEVLVFAEKDARHSRSMLSNFEQLIFVGGVPRSGTTLMRAILDAHPDVRCGGETMLLPSFLTWQAGWRTDWVNNSGITQEVFDDAVSAFITEVVTENTI</sequence>
<dbReference type="InterPro" id="IPR026634">
    <property type="entry name" value="TPST-like"/>
</dbReference>
<comment type="caution">
    <text evidence="6">The sequence shown here is derived from an EMBL/GenBank/DDBJ whole genome shotgun (WGS) entry which is preliminary data.</text>
</comment>
<accession>A0A2G5UMG9</accession>
<comment type="catalytic activity">
    <reaction evidence="4 5">
        <text>L-tyrosyl-[protein] + 3'-phosphoadenylyl sulfate = O-sulfo-L-tyrosine-[protein] + adenosine 3',5'-bisphosphate + H(+)</text>
        <dbReference type="Rhea" id="RHEA:16801"/>
        <dbReference type="Rhea" id="RHEA-COMP:10136"/>
        <dbReference type="Rhea" id="RHEA-COMP:11688"/>
        <dbReference type="ChEBI" id="CHEBI:15378"/>
        <dbReference type="ChEBI" id="CHEBI:46858"/>
        <dbReference type="ChEBI" id="CHEBI:58339"/>
        <dbReference type="ChEBI" id="CHEBI:58343"/>
        <dbReference type="ChEBI" id="CHEBI:65286"/>
        <dbReference type="EC" id="2.8.2.20"/>
    </reaction>
</comment>
<dbReference type="Pfam" id="PF13469">
    <property type="entry name" value="Sulfotransfer_3"/>
    <property type="match status" value="1"/>
</dbReference>
<comment type="similarity">
    <text evidence="1 5">Belongs to the protein sulfotransferase family.</text>
</comment>
<comment type="function">
    <text evidence="5">Catalyzes the O-sulfation of tyrosine residues within acidic motifs of polypeptides, using 3'-phosphoadenylyl sulfate (PAPS) as cosubstrate.</text>
</comment>
<evidence type="ECO:0000256" key="4">
    <source>
        <dbReference type="ARBA" id="ARBA00048460"/>
    </source>
</evidence>
<gene>
    <name evidence="6" type="primary">Cnig_chr_III.g8371</name>
    <name evidence="6" type="ORF">B9Z55_008371</name>
</gene>
<dbReference type="AlphaFoldDB" id="A0A2G5UMG9"/>
<dbReference type="OrthoDB" id="5843358at2759"/>
<dbReference type="EC" id="2.8.2.20" evidence="2 5"/>
<keyword evidence="3 5" id="KW-0808">Transferase</keyword>
<dbReference type="PANTHER" id="PTHR12788:SF7">
    <property type="entry name" value="PROTEIN-TYROSINE SULFOTRANSFERASE-RELATED"/>
    <property type="match status" value="1"/>
</dbReference>
<evidence type="ECO:0000313" key="7">
    <source>
        <dbReference type="Proteomes" id="UP000230233"/>
    </source>
</evidence>
<protein>
    <recommendedName>
        <fullName evidence="2 5">Protein-tyrosine sulfotransferase</fullName>
        <ecNumber evidence="2 5">2.8.2.20</ecNumber>
    </recommendedName>
</protein>
<proteinExistence type="inferred from homology"/>
<dbReference type="GO" id="GO:0005794">
    <property type="term" value="C:Golgi apparatus"/>
    <property type="evidence" value="ECO:0007669"/>
    <property type="project" value="TreeGrafter"/>
</dbReference>
<evidence type="ECO:0000256" key="3">
    <source>
        <dbReference type="ARBA" id="ARBA00022679"/>
    </source>
</evidence>
<dbReference type="SUPFAM" id="SSF52540">
    <property type="entry name" value="P-loop containing nucleoside triphosphate hydrolases"/>
    <property type="match status" value="1"/>
</dbReference>
<dbReference type="STRING" id="1611254.A0A2G5UMG9"/>